<organism evidence="8 9">
    <name type="scientific">Parascaris equorum</name>
    <name type="common">Equine roundworm</name>
    <dbReference type="NCBI Taxonomy" id="6256"/>
    <lineage>
        <taxon>Eukaryota</taxon>
        <taxon>Metazoa</taxon>
        <taxon>Ecdysozoa</taxon>
        <taxon>Nematoda</taxon>
        <taxon>Chromadorea</taxon>
        <taxon>Rhabditida</taxon>
        <taxon>Spirurina</taxon>
        <taxon>Ascaridomorpha</taxon>
        <taxon>Ascaridoidea</taxon>
        <taxon>Ascarididae</taxon>
        <taxon>Parascaris</taxon>
    </lineage>
</organism>
<evidence type="ECO:0000259" key="7">
    <source>
        <dbReference type="Pfam" id="PF00723"/>
    </source>
</evidence>
<dbReference type="Proteomes" id="UP000887564">
    <property type="component" value="Unplaced"/>
</dbReference>
<keyword evidence="5" id="KW-1003">Cell membrane</keyword>
<dbReference type="GO" id="GO:0005516">
    <property type="term" value="F:calmodulin binding"/>
    <property type="evidence" value="ECO:0007669"/>
    <property type="project" value="UniProtKB-KW"/>
</dbReference>
<evidence type="ECO:0000256" key="2">
    <source>
        <dbReference type="ARBA" id="ARBA00007128"/>
    </source>
</evidence>
<dbReference type="PANTHER" id="PTHR10749">
    <property type="entry name" value="PHOSPHORYLASE B KINASE REGULATORY SUBUNIT"/>
    <property type="match status" value="1"/>
</dbReference>
<evidence type="ECO:0000313" key="9">
    <source>
        <dbReference type="WBParaSite" id="PEQ_0000192101-mRNA-1"/>
    </source>
</evidence>
<dbReference type="InterPro" id="IPR008734">
    <property type="entry name" value="PHK_A/B_su"/>
</dbReference>
<proteinExistence type="inferred from homology"/>
<comment type="subcellular location">
    <subcellularLocation>
        <location evidence="5">Cell membrane</location>
        <topology evidence="5">Lipid-anchor</topology>
        <orientation evidence="5">Cytoplasmic side</orientation>
    </subcellularLocation>
</comment>
<keyword evidence="3 5" id="KW-0321">Glycogen metabolism</keyword>
<feature type="domain" description="GH15-like" evidence="7">
    <location>
        <begin position="1"/>
        <end position="73"/>
    </location>
</feature>
<sequence length="89" mass="10113">MRGIMFAWMQQLDNLNKFKDKNSPEYALHSRFDLHTGMMLQSPNDKSYGHLQMDLIALYLLALIQMTAGGVQVSLVPISVICPTSRFHS</sequence>
<comment type="similarity">
    <text evidence="2 5">Belongs to the phosphorylase b kinase regulatory chain family.</text>
</comment>
<dbReference type="AlphaFoldDB" id="A0A914R643"/>
<protein>
    <recommendedName>
        <fullName evidence="5">Phosphorylase b kinase regulatory subunit</fullName>
    </recommendedName>
</protein>
<keyword evidence="8" id="KW-1185">Reference proteome</keyword>
<evidence type="ECO:0000313" key="8">
    <source>
        <dbReference type="Proteomes" id="UP000887564"/>
    </source>
</evidence>
<keyword evidence="4 5" id="KW-0112">Calmodulin-binding</keyword>
<dbReference type="InterPro" id="IPR011613">
    <property type="entry name" value="GH15-like"/>
</dbReference>
<dbReference type="GO" id="GO:0005886">
    <property type="term" value="C:plasma membrane"/>
    <property type="evidence" value="ECO:0007669"/>
    <property type="project" value="UniProtKB-SubCell"/>
</dbReference>
<dbReference type="SUPFAM" id="SSF48208">
    <property type="entry name" value="Six-hairpin glycosidases"/>
    <property type="match status" value="1"/>
</dbReference>
<keyword evidence="6" id="KW-1133">Transmembrane helix</keyword>
<evidence type="ECO:0000256" key="3">
    <source>
        <dbReference type="ARBA" id="ARBA00022600"/>
    </source>
</evidence>
<dbReference type="Pfam" id="PF00723">
    <property type="entry name" value="Glyco_hydro_15"/>
    <property type="match status" value="1"/>
</dbReference>
<comment type="pathway">
    <text evidence="1 5">Glycan biosynthesis; glycogen metabolism.</text>
</comment>
<dbReference type="WBParaSite" id="PEQ_0000192101-mRNA-1">
    <property type="protein sequence ID" value="PEQ_0000192101-mRNA-1"/>
    <property type="gene ID" value="PEQ_0000192101"/>
</dbReference>
<comment type="function">
    <text evidence="5">Phosphorylase b kinase catalyzes the phosphorylation of serine in certain substrates, including troponin I.</text>
</comment>
<keyword evidence="5 6" id="KW-0472">Membrane</keyword>
<evidence type="ECO:0000256" key="1">
    <source>
        <dbReference type="ARBA" id="ARBA00005131"/>
    </source>
</evidence>
<evidence type="ECO:0000256" key="4">
    <source>
        <dbReference type="ARBA" id="ARBA00022860"/>
    </source>
</evidence>
<evidence type="ECO:0000256" key="5">
    <source>
        <dbReference type="RuleBase" id="RU364123"/>
    </source>
</evidence>
<keyword evidence="6" id="KW-0812">Transmembrane</keyword>
<keyword evidence="5" id="KW-0636">Prenylation</keyword>
<dbReference type="GO" id="GO:0005977">
    <property type="term" value="P:glycogen metabolic process"/>
    <property type="evidence" value="ECO:0007669"/>
    <property type="project" value="UniProtKB-KW"/>
</dbReference>
<accession>A0A914R643</accession>
<keyword evidence="5" id="KW-0449">Lipoprotein</keyword>
<evidence type="ECO:0000256" key="6">
    <source>
        <dbReference type="SAM" id="Phobius"/>
    </source>
</evidence>
<name>A0A914R643_PAREQ</name>
<reference evidence="9" key="1">
    <citation type="submission" date="2022-11" db="UniProtKB">
        <authorList>
            <consortium name="WormBaseParasite"/>
        </authorList>
    </citation>
    <scope>IDENTIFICATION</scope>
</reference>
<dbReference type="PANTHER" id="PTHR10749:SF8">
    <property type="entry name" value="PHOSPHORYLASE B KINASE REGULATORY SUBUNIT BETA"/>
    <property type="match status" value="1"/>
</dbReference>
<keyword evidence="5" id="KW-0119">Carbohydrate metabolism</keyword>
<dbReference type="InterPro" id="IPR008928">
    <property type="entry name" value="6-hairpin_glycosidase_sf"/>
</dbReference>
<dbReference type="GO" id="GO:0005964">
    <property type="term" value="C:phosphorylase kinase complex"/>
    <property type="evidence" value="ECO:0007669"/>
    <property type="project" value="TreeGrafter"/>
</dbReference>
<feature type="transmembrane region" description="Helical" evidence="6">
    <location>
        <begin position="56"/>
        <end position="81"/>
    </location>
</feature>